<keyword evidence="3 6" id="KW-0732">Signal</keyword>
<evidence type="ECO:0000256" key="1">
    <source>
        <dbReference type="ARBA" id="ARBA00004442"/>
    </source>
</evidence>
<evidence type="ECO:0000256" key="4">
    <source>
        <dbReference type="ARBA" id="ARBA00023136"/>
    </source>
</evidence>
<organism evidence="7 8">
    <name type="scientific">Propionigenium maris DSM 9537</name>
    <dbReference type="NCBI Taxonomy" id="1123000"/>
    <lineage>
        <taxon>Bacteria</taxon>
        <taxon>Fusobacteriati</taxon>
        <taxon>Fusobacteriota</taxon>
        <taxon>Fusobacteriia</taxon>
        <taxon>Fusobacteriales</taxon>
        <taxon>Fusobacteriaceae</taxon>
        <taxon>Propionigenium</taxon>
    </lineage>
</organism>
<comment type="caution">
    <text evidence="7">The sequence shown here is derived from an EMBL/GenBank/DDBJ whole genome shotgun (WGS) entry which is preliminary data.</text>
</comment>
<dbReference type="InterPro" id="IPR010583">
    <property type="entry name" value="MipA"/>
</dbReference>
<dbReference type="AlphaFoldDB" id="A0A9W6GI96"/>
<proteinExistence type="inferred from homology"/>
<dbReference type="Pfam" id="PF06629">
    <property type="entry name" value="MipA"/>
    <property type="match status" value="1"/>
</dbReference>
<keyword evidence="5" id="KW-0998">Cell outer membrane</keyword>
<dbReference type="RefSeq" id="WP_281832527.1">
    <property type="nucleotide sequence ID" value="NZ_BSDY01000001.1"/>
</dbReference>
<dbReference type="EMBL" id="BSDY01000001">
    <property type="protein sequence ID" value="GLI54670.1"/>
    <property type="molecule type" value="Genomic_DNA"/>
</dbReference>
<evidence type="ECO:0000313" key="8">
    <source>
        <dbReference type="Proteomes" id="UP001144471"/>
    </source>
</evidence>
<evidence type="ECO:0000313" key="7">
    <source>
        <dbReference type="EMBL" id="GLI54670.1"/>
    </source>
</evidence>
<keyword evidence="4" id="KW-0472">Membrane</keyword>
<accession>A0A9W6GI96</accession>
<dbReference type="PANTHER" id="PTHR38776:SF1">
    <property type="entry name" value="MLTA-INTERACTING PROTEIN-RELATED"/>
    <property type="match status" value="1"/>
</dbReference>
<evidence type="ECO:0000256" key="6">
    <source>
        <dbReference type="SAM" id="SignalP"/>
    </source>
</evidence>
<name>A0A9W6GI96_9FUSO</name>
<feature type="signal peptide" evidence="6">
    <location>
        <begin position="1"/>
        <end position="18"/>
    </location>
</feature>
<dbReference type="Proteomes" id="UP001144471">
    <property type="component" value="Unassembled WGS sequence"/>
</dbReference>
<keyword evidence="8" id="KW-1185">Reference proteome</keyword>
<feature type="chain" id="PRO_5040728030" evidence="6">
    <location>
        <begin position="19"/>
        <end position="255"/>
    </location>
</feature>
<protein>
    <submittedName>
        <fullName evidence="7">Membrane protein</fullName>
    </submittedName>
</protein>
<sequence>MKKLILGMGLLAATTTMAQEGYNDYSLSAGLGVVTTRSIYKTKDKHEVLPLIPVNFRYNDFYINGAETELGYQLFSEDGMTLSLIGKFHLGYDSDDLKREYRAMDDRDYDFHVGLKSTYTYDNLEFVSFFTQDVSGESDGKTLGVEGKANFHLIPDKVIFTPAVGMTYMDSSFVDYFYGVKGSEADKIGSINGEYRGAGSMVYHLKGNLSYIYDESLTFTWINGMNFYDSKIERSPIVDKDWGYYTGGSFIYKFK</sequence>
<reference evidence="7" key="1">
    <citation type="submission" date="2022-12" db="EMBL/GenBank/DDBJ databases">
        <title>Reference genome sequencing for broad-spectrum identification of bacterial and archaeal isolates by mass spectrometry.</title>
        <authorList>
            <person name="Sekiguchi Y."/>
            <person name="Tourlousse D.M."/>
        </authorList>
    </citation>
    <scope>NUCLEOTIDE SEQUENCE</scope>
    <source>
        <strain evidence="7">10succ1</strain>
    </source>
</reference>
<evidence type="ECO:0000256" key="2">
    <source>
        <dbReference type="ARBA" id="ARBA00005722"/>
    </source>
</evidence>
<gene>
    <name evidence="7" type="ORF">PM10SUCC1_01850</name>
</gene>
<comment type="subcellular location">
    <subcellularLocation>
        <location evidence="1">Cell outer membrane</location>
    </subcellularLocation>
</comment>
<evidence type="ECO:0000256" key="5">
    <source>
        <dbReference type="ARBA" id="ARBA00023237"/>
    </source>
</evidence>
<comment type="similarity">
    <text evidence="2">Belongs to the MipA/OmpV family.</text>
</comment>
<dbReference type="PANTHER" id="PTHR38776">
    <property type="entry name" value="MLTA-INTERACTING PROTEIN-RELATED"/>
    <property type="match status" value="1"/>
</dbReference>
<evidence type="ECO:0000256" key="3">
    <source>
        <dbReference type="ARBA" id="ARBA00022729"/>
    </source>
</evidence>
<dbReference type="GO" id="GO:0009279">
    <property type="term" value="C:cell outer membrane"/>
    <property type="evidence" value="ECO:0007669"/>
    <property type="project" value="UniProtKB-SubCell"/>
</dbReference>